<dbReference type="InterPro" id="IPR002347">
    <property type="entry name" value="SDR_fam"/>
</dbReference>
<comment type="similarity">
    <text evidence="1 3">Belongs to the short-chain dehydrogenases/reductases (SDR) family.</text>
</comment>
<dbReference type="Gene3D" id="3.40.50.720">
    <property type="entry name" value="NAD(P)-binding Rossmann-like Domain"/>
    <property type="match status" value="1"/>
</dbReference>
<evidence type="ECO:0000313" key="6">
    <source>
        <dbReference type="Proteomes" id="UP000236959"/>
    </source>
</evidence>
<keyword evidence="6" id="KW-1185">Reference proteome</keyword>
<dbReference type="Proteomes" id="UP000236959">
    <property type="component" value="Unassembled WGS sequence"/>
</dbReference>
<organism evidence="5 6">
    <name type="scientific">Roseibium marinum</name>
    <dbReference type="NCBI Taxonomy" id="281252"/>
    <lineage>
        <taxon>Bacteria</taxon>
        <taxon>Pseudomonadati</taxon>
        <taxon>Pseudomonadota</taxon>
        <taxon>Alphaproteobacteria</taxon>
        <taxon>Hyphomicrobiales</taxon>
        <taxon>Stappiaceae</taxon>
        <taxon>Roseibium</taxon>
    </lineage>
</organism>
<proteinExistence type="inferred from homology"/>
<feature type="domain" description="Ketoreductase" evidence="4">
    <location>
        <begin position="2"/>
        <end position="174"/>
    </location>
</feature>
<evidence type="ECO:0000256" key="3">
    <source>
        <dbReference type="RuleBase" id="RU000363"/>
    </source>
</evidence>
<dbReference type="GO" id="GO:0016491">
    <property type="term" value="F:oxidoreductase activity"/>
    <property type="evidence" value="ECO:0007669"/>
    <property type="project" value="UniProtKB-KW"/>
</dbReference>
<sequence length="285" mass="30299">MKTVLITGCSSGFGEAMVHRFADGGWNVVATMRNPARKPEFPGGVHVVKLDVQDRKSIGAAVAEGIERFDAIDAVVNNAGFGLHGPFEATPREKVLEQFEVNVFGLMDVVRALLPHFRARRSGVILNVTSGAGVFGLPFISLYAASKFAVEGFSESLHHEVAPFGIAVKLIEPGGVTSTGFMRRGAEEATAFSGIEDYQPVIASAQKVFGKIASGRSGGTSEEVADVTFNAATDGTDRLRYIATDGIRPWVEARRETSEEDYMALMRSQVGLGKVDSAVSGSQGG</sequence>
<dbReference type="PRINTS" id="PR00081">
    <property type="entry name" value="GDHRDH"/>
</dbReference>
<dbReference type="SMART" id="SM00822">
    <property type="entry name" value="PKS_KR"/>
    <property type="match status" value="1"/>
</dbReference>
<accession>A0A2S3UVM9</accession>
<dbReference type="RefSeq" id="WP_103222746.1">
    <property type="nucleotide sequence ID" value="NZ_PPCN01000004.1"/>
</dbReference>
<evidence type="ECO:0000256" key="2">
    <source>
        <dbReference type="ARBA" id="ARBA00023002"/>
    </source>
</evidence>
<dbReference type="EMBL" id="PPCN01000004">
    <property type="protein sequence ID" value="POF31782.1"/>
    <property type="molecule type" value="Genomic_DNA"/>
</dbReference>
<dbReference type="Pfam" id="PF00106">
    <property type="entry name" value="adh_short"/>
    <property type="match status" value="1"/>
</dbReference>
<dbReference type="PANTHER" id="PTHR43976:SF16">
    <property type="entry name" value="SHORT-CHAIN DEHYDROGENASE_REDUCTASE FAMILY PROTEIN"/>
    <property type="match status" value="1"/>
</dbReference>
<dbReference type="PRINTS" id="PR00080">
    <property type="entry name" value="SDRFAMILY"/>
</dbReference>
<reference evidence="5 6" key="1">
    <citation type="submission" date="2018-01" db="EMBL/GenBank/DDBJ databases">
        <title>Genomic Encyclopedia of Archaeal and Bacterial Type Strains, Phase II (KMG-II): from individual species to whole genera.</title>
        <authorList>
            <person name="Goeker M."/>
        </authorList>
    </citation>
    <scope>NUCLEOTIDE SEQUENCE [LARGE SCALE GENOMIC DNA]</scope>
    <source>
        <strain evidence="5 6">DSM 17023</strain>
    </source>
</reference>
<comment type="caution">
    <text evidence="5">The sequence shown here is derived from an EMBL/GenBank/DDBJ whole genome shotgun (WGS) entry which is preliminary data.</text>
</comment>
<evidence type="ECO:0000256" key="1">
    <source>
        <dbReference type="ARBA" id="ARBA00006484"/>
    </source>
</evidence>
<dbReference type="PROSITE" id="PS00061">
    <property type="entry name" value="ADH_SHORT"/>
    <property type="match status" value="1"/>
</dbReference>
<dbReference type="InterPro" id="IPR036291">
    <property type="entry name" value="NAD(P)-bd_dom_sf"/>
</dbReference>
<gene>
    <name evidence="5" type="ORF">CLV41_104352</name>
</gene>
<dbReference type="PANTHER" id="PTHR43976">
    <property type="entry name" value="SHORT CHAIN DEHYDROGENASE"/>
    <property type="match status" value="1"/>
</dbReference>
<dbReference type="InterPro" id="IPR057326">
    <property type="entry name" value="KR_dom"/>
</dbReference>
<dbReference type="SUPFAM" id="SSF51735">
    <property type="entry name" value="NAD(P)-binding Rossmann-fold domains"/>
    <property type="match status" value="1"/>
</dbReference>
<evidence type="ECO:0000259" key="4">
    <source>
        <dbReference type="SMART" id="SM00822"/>
    </source>
</evidence>
<dbReference type="InterPro" id="IPR051911">
    <property type="entry name" value="SDR_oxidoreductase"/>
</dbReference>
<protein>
    <submittedName>
        <fullName evidence="5">Short-subunit dehydrogenase</fullName>
    </submittedName>
</protein>
<dbReference type="AlphaFoldDB" id="A0A2S3UVM9"/>
<dbReference type="CDD" id="cd05374">
    <property type="entry name" value="17beta-HSD-like_SDR_c"/>
    <property type="match status" value="1"/>
</dbReference>
<evidence type="ECO:0000313" key="5">
    <source>
        <dbReference type="EMBL" id="POF31782.1"/>
    </source>
</evidence>
<dbReference type="InterPro" id="IPR020904">
    <property type="entry name" value="Sc_DH/Rdtase_CS"/>
</dbReference>
<keyword evidence="2" id="KW-0560">Oxidoreductase</keyword>
<dbReference type="OrthoDB" id="9793825at2"/>
<name>A0A2S3UVM9_9HYPH</name>